<evidence type="ECO:0000256" key="7">
    <source>
        <dbReference type="SAM" id="Phobius"/>
    </source>
</evidence>
<feature type="domain" description="Peptidase A1" evidence="8">
    <location>
        <begin position="42"/>
        <end position="355"/>
    </location>
</feature>
<protein>
    <recommendedName>
        <fullName evidence="8">Peptidase A1 domain-containing protein</fullName>
    </recommendedName>
</protein>
<feature type="region of interest" description="Disordered" evidence="6">
    <location>
        <begin position="362"/>
        <end position="410"/>
    </location>
</feature>
<dbReference type="InterPro" id="IPR001969">
    <property type="entry name" value="Aspartic_peptidase_AS"/>
</dbReference>
<evidence type="ECO:0000256" key="2">
    <source>
        <dbReference type="ARBA" id="ARBA00022670"/>
    </source>
</evidence>
<dbReference type="Pfam" id="PF00026">
    <property type="entry name" value="Asp"/>
    <property type="match status" value="1"/>
</dbReference>
<evidence type="ECO:0000313" key="9">
    <source>
        <dbReference type="EMBL" id="TMW67165.1"/>
    </source>
</evidence>
<dbReference type="AlphaFoldDB" id="A0A8K1CPL3"/>
<dbReference type="EMBL" id="SPLM01000005">
    <property type="protein sequence ID" value="TMW67165.1"/>
    <property type="molecule type" value="Genomic_DNA"/>
</dbReference>
<keyword evidence="10" id="KW-1185">Reference proteome</keyword>
<evidence type="ECO:0000256" key="5">
    <source>
        <dbReference type="RuleBase" id="RU000454"/>
    </source>
</evidence>
<feature type="compositionally biased region" description="Low complexity" evidence="6">
    <location>
        <begin position="362"/>
        <end position="403"/>
    </location>
</feature>
<keyword evidence="5" id="KW-0378">Hydrolase</keyword>
<evidence type="ECO:0000256" key="6">
    <source>
        <dbReference type="SAM" id="MobiDB-lite"/>
    </source>
</evidence>
<dbReference type="GO" id="GO:0004190">
    <property type="term" value="F:aspartic-type endopeptidase activity"/>
    <property type="evidence" value="ECO:0007669"/>
    <property type="project" value="UniProtKB-KW"/>
</dbReference>
<dbReference type="InterPro" id="IPR034164">
    <property type="entry name" value="Pepsin-like_dom"/>
</dbReference>
<evidence type="ECO:0000256" key="3">
    <source>
        <dbReference type="ARBA" id="ARBA00022750"/>
    </source>
</evidence>
<dbReference type="InterPro" id="IPR001461">
    <property type="entry name" value="Aspartic_peptidase_A1"/>
</dbReference>
<feature type="active site" evidence="4">
    <location>
        <position position="239"/>
    </location>
</feature>
<gene>
    <name evidence="9" type="ORF">Poli38472_012281</name>
</gene>
<keyword evidence="7" id="KW-0812">Transmembrane</keyword>
<dbReference type="PRINTS" id="PR00792">
    <property type="entry name" value="PEPSIN"/>
</dbReference>
<keyword evidence="7" id="KW-0472">Membrane</keyword>
<dbReference type="Proteomes" id="UP000794436">
    <property type="component" value="Unassembled WGS sequence"/>
</dbReference>
<evidence type="ECO:0000313" key="10">
    <source>
        <dbReference type="Proteomes" id="UP000794436"/>
    </source>
</evidence>
<name>A0A8K1CPL3_PYTOL</name>
<dbReference type="CDD" id="cd05471">
    <property type="entry name" value="pepsin_like"/>
    <property type="match status" value="1"/>
</dbReference>
<dbReference type="PANTHER" id="PTHR47966">
    <property type="entry name" value="BETA-SITE APP-CLEAVING ENZYME, ISOFORM A-RELATED"/>
    <property type="match status" value="1"/>
</dbReference>
<proteinExistence type="inferred from homology"/>
<dbReference type="OrthoDB" id="771136at2759"/>
<reference evidence="9" key="1">
    <citation type="submission" date="2019-03" db="EMBL/GenBank/DDBJ databases">
        <title>Long read genome sequence of the mycoparasitic Pythium oligandrum ATCC 38472 isolated from sugarbeet rhizosphere.</title>
        <authorList>
            <person name="Gaulin E."/>
        </authorList>
    </citation>
    <scope>NUCLEOTIDE SEQUENCE</scope>
    <source>
        <strain evidence="9">ATCC 38472_TT</strain>
    </source>
</reference>
<evidence type="ECO:0000256" key="4">
    <source>
        <dbReference type="PIRSR" id="PIRSR601461-1"/>
    </source>
</evidence>
<keyword evidence="2 5" id="KW-0645">Protease</keyword>
<comment type="similarity">
    <text evidence="1 5">Belongs to the peptidase A1 family.</text>
</comment>
<feature type="transmembrane region" description="Helical" evidence="7">
    <location>
        <begin position="420"/>
        <end position="440"/>
    </location>
</feature>
<sequence length="487" mass="52023">MAEHIPLRRTRRVPLEALRRRLEGQASSNGVVPLENYSGVVYSAEMTIGNGTFRVQVDTGSSDLWLSCYYVDRSRCQLTCPSSAVVITYGSGDVCVVREYADVQLGSIAIKDYAVGVAMGANVLPNSDSILLGDVEGLLGLAYPSLVTIPSPVGTFTDFVKSFSTYLTAEDGSDGSFLLLNAVDEDFIKENKLTGLSVPLKKAEHWTLGLTSFQIGDETAVAPCSASGMSSGSCNAIIDSGTSLLIMPADLYQSFAETYLLPNGCFTSEEVASGQVYICDSSINLPRLGFTFSNASFYLEKADYIIEASPTKIIVELQAASTINEAAAQMWVFGDTFLKRFYTNFEVNQGVTFYCNEGKTCATSGSSVTSSTTSSSTTDTSTPSTAPGSTLLDGTFSPSTIGGTSSGDDKSSGLSSLERTLIIVAAVLGGLLLILLFFMLRRWLAVRHQRKAQQQRAMAYNGGETVASTGDAYNIVMSPMAHTNNTR</sequence>
<dbReference type="SUPFAM" id="SSF50630">
    <property type="entry name" value="Acid proteases"/>
    <property type="match status" value="1"/>
</dbReference>
<dbReference type="InterPro" id="IPR021109">
    <property type="entry name" value="Peptidase_aspartic_dom_sf"/>
</dbReference>
<evidence type="ECO:0000259" key="8">
    <source>
        <dbReference type="PROSITE" id="PS51767"/>
    </source>
</evidence>
<dbReference type="Gene3D" id="2.40.70.10">
    <property type="entry name" value="Acid Proteases"/>
    <property type="match status" value="2"/>
</dbReference>
<accession>A0A8K1CPL3</accession>
<keyword evidence="3 5" id="KW-0064">Aspartyl protease</keyword>
<dbReference type="PROSITE" id="PS51767">
    <property type="entry name" value="PEPTIDASE_A1"/>
    <property type="match status" value="1"/>
</dbReference>
<dbReference type="PANTHER" id="PTHR47966:SF51">
    <property type="entry name" value="BETA-SITE APP-CLEAVING ENZYME, ISOFORM A-RELATED"/>
    <property type="match status" value="1"/>
</dbReference>
<dbReference type="GO" id="GO:0006508">
    <property type="term" value="P:proteolysis"/>
    <property type="evidence" value="ECO:0007669"/>
    <property type="project" value="UniProtKB-KW"/>
</dbReference>
<dbReference type="PROSITE" id="PS00141">
    <property type="entry name" value="ASP_PROTEASE"/>
    <property type="match status" value="1"/>
</dbReference>
<feature type="active site" evidence="4">
    <location>
        <position position="58"/>
    </location>
</feature>
<evidence type="ECO:0000256" key="1">
    <source>
        <dbReference type="ARBA" id="ARBA00007447"/>
    </source>
</evidence>
<comment type="caution">
    <text evidence="9">The sequence shown here is derived from an EMBL/GenBank/DDBJ whole genome shotgun (WGS) entry which is preliminary data.</text>
</comment>
<organism evidence="9 10">
    <name type="scientific">Pythium oligandrum</name>
    <name type="common">Mycoparasitic fungus</name>
    <dbReference type="NCBI Taxonomy" id="41045"/>
    <lineage>
        <taxon>Eukaryota</taxon>
        <taxon>Sar</taxon>
        <taxon>Stramenopiles</taxon>
        <taxon>Oomycota</taxon>
        <taxon>Peronosporomycetes</taxon>
        <taxon>Pythiales</taxon>
        <taxon>Pythiaceae</taxon>
        <taxon>Pythium</taxon>
    </lineage>
</organism>
<keyword evidence="7" id="KW-1133">Transmembrane helix</keyword>
<dbReference type="InterPro" id="IPR033121">
    <property type="entry name" value="PEPTIDASE_A1"/>
</dbReference>